<name>A0ABT5FE09_9GAMM</name>
<protein>
    <recommendedName>
        <fullName evidence="4">RHS repeat-associated core domain-containing protein</fullName>
    </recommendedName>
</protein>
<feature type="compositionally biased region" description="Polar residues" evidence="1">
    <location>
        <begin position="82"/>
        <end position="118"/>
    </location>
</feature>
<dbReference type="NCBIfam" id="TIGR03696">
    <property type="entry name" value="Rhs_assc_core"/>
    <property type="match status" value="1"/>
</dbReference>
<evidence type="ECO:0000256" key="1">
    <source>
        <dbReference type="SAM" id="MobiDB-lite"/>
    </source>
</evidence>
<evidence type="ECO:0000313" key="3">
    <source>
        <dbReference type="Proteomes" id="UP001528411"/>
    </source>
</evidence>
<evidence type="ECO:0000313" key="2">
    <source>
        <dbReference type="EMBL" id="MDC2889324.1"/>
    </source>
</evidence>
<dbReference type="EMBL" id="JAQOMS010000002">
    <property type="protein sequence ID" value="MDC2889324.1"/>
    <property type="molecule type" value="Genomic_DNA"/>
</dbReference>
<feature type="region of interest" description="Disordered" evidence="1">
    <location>
        <begin position="67"/>
        <end position="127"/>
    </location>
</feature>
<accession>A0ABT5FE09</accession>
<evidence type="ECO:0008006" key="4">
    <source>
        <dbReference type="Google" id="ProtNLM"/>
    </source>
</evidence>
<proteinExistence type="predicted"/>
<keyword evidence="3" id="KW-1185">Reference proteome</keyword>
<dbReference type="InterPro" id="IPR022385">
    <property type="entry name" value="Rhs_assc_core"/>
</dbReference>
<organism evidence="2 3">
    <name type="scientific">Psychrosphaera algicola</name>
    <dbReference type="NCBI Taxonomy" id="3023714"/>
    <lineage>
        <taxon>Bacteria</taxon>
        <taxon>Pseudomonadati</taxon>
        <taxon>Pseudomonadota</taxon>
        <taxon>Gammaproteobacteria</taxon>
        <taxon>Alteromonadales</taxon>
        <taxon>Pseudoalteromonadaceae</taxon>
        <taxon>Psychrosphaera</taxon>
    </lineage>
</organism>
<comment type="caution">
    <text evidence="2">The sequence shown here is derived from an EMBL/GenBank/DDBJ whole genome shotgun (WGS) entry which is preliminary data.</text>
</comment>
<sequence>MNGRVYDYNLGRFMSVDPFIQSPTNTQSINPYSYIMNNPMAGTDPTGYLRVCETFIVCSQDQMQDDNFNKHISSGSSTSSSNGQNNEQKGSNSNASNDKVNVGNQNGTNVENSDISGSSVGGKKPEEVDANFKIDKIKGHDDGWEDPHEAALAFYKQNEDAYQNTDKNTELTGFLIKADNGNYYFTNAVEVPATFNMNVGIRKPTSWKIKDTLHTHPGGRGNQEGFSKTDAQAVLSGSTPDIMFELLREMSGSLINQSPRGPDRDGERKVSRYAQEAHYV</sequence>
<reference evidence="2 3" key="1">
    <citation type="submission" date="2023-01" db="EMBL/GenBank/DDBJ databases">
        <title>Psychrosphaera sp. nov., isolated from marine algae.</title>
        <authorList>
            <person name="Bayburt H."/>
            <person name="Choi B.J."/>
            <person name="Kim J.M."/>
            <person name="Choi D.G."/>
            <person name="Jeon C.O."/>
        </authorList>
    </citation>
    <scope>NUCLEOTIDE SEQUENCE [LARGE SCALE GENOMIC DNA]</scope>
    <source>
        <strain evidence="2 3">G1-22</strain>
    </source>
</reference>
<dbReference type="Gene3D" id="2.180.10.10">
    <property type="entry name" value="RHS repeat-associated core"/>
    <property type="match status" value="1"/>
</dbReference>
<gene>
    <name evidence="2" type="ORF">PN838_11710</name>
</gene>
<dbReference type="Proteomes" id="UP001528411">
    <property type="component" value="Unassembled WGS sequence"/>
</dbReference>